<reference evidence="1" key="1">
    <citation type="submission" date="2024-03" db="EMBL/GenBank/DDBJ databases">
        <title>Isolation and characterization of a phage collection against Pseudomonas putida.</title>
        <authorList>
            <person name="Brauer A."/>
            <person name="Rosendahl S."/>
            <person name="Kangsep A."/>
            <person name="Rikberg R."/>
            <person name="Lewanczyk A.C."/>
            <person name="Horak R."/>
            <person name="Tamman H."/>
        </authorList>
    </citation>
    <scope>NUCLEOTIDE SEQUENCE</scope>
</reference>
<sequence length="148" mass="16624">MNFLKNFIFGFSMFLLGAFTVFCSIAPKPIVIDTGSGYVRVKEIQSQELQVRINSTVNGKHIDVGQDTLSEMQFEFDRAFEPFNGVDIGNEITFRFYPIYLYRVVMTDGSIGIVKSVKPVVTLSCPVGMRGENCAMNARNMLNTLETK</sequence>
<proteinExistence type="predicted"/>
<organism evidence="1 2">
    <name type="scientific">Pseudomonas phage vB_PpuM-KoPa-4</name>
    <dbReference type="NCBI Taxonomy" id="3132618"/>
    <lineage>
        <taxon>Viruses</taxon>
        <taxon>Duplodnaviria</taxon>
        <taxon>Heunggongvirae</taxon>
        <taxon>Uroviricota</taxon>
        <taxon>Caudoviricetes</taxon>
        <taxon>Vandenendeviridae</taxon>
        <taxon>Gorskivirinae</taxon>
        <taxon>Tartuvirus</taxon>
        <taxon>Tartuvirus kopa4</taxon>
    </lineage>
</organism>
<dbReference type="EMBL" id="PP496414">
    <property type="protein sequence ID" value="WYV99255.1"/>
    <property type="molecule type" value="Genomic_DNA"/>
</dbReference>
<evidence type="ECO:0000313" key="1">
    <source>
        <dbReference type="EMBL" id="WYV99255.1"/>
    </source>
</evidence>
<dbReference type="Proteomes" id="UP001433872">
    <property type="component" value="Segment"/>
</dbReference>
<gene>
    <name evidence="1" type="ORF">KoPa4_00087</name>
</gene>
<accession>A0AAX4MXV9</accession>
<keyword evidence="2" id="KW-1185">Reference proteome</keyword>
<name>A0AAX4MXV9_9CAUD</name>
<evidence type="ECO:0000313" key="2">
    <source>
        <dbReference type="Proteomes" id="UP001433872"/>
    </source>
</evidence>
<protein>
    <submittedName>
        <fullName evidence="1">Uncharacterized protein</fullName>
    </submittedName>
</protein>